<name>A0AAV2T7C8_CALDB</name>
<organism evidence="2 3">
    <name type="scientific">Calicophoron daubneyi</name>
    <name type="common">Rumen fluke</name>
    <name type="synonym">Paramphistomum daubneyi</name>
    <dbReference type="NCBI Taxonomy" id="300641"/>
    <lineage>
        <taxon>Eukaryota</taxon>
        <taxon>Metazoa</taxon>
        <taxon>Spiralia</taxon>
        <taxon>Lophotrochozoa</taxon>
        <taxon>Platyhelminthes</taxon>
        <taxon>Trematoda</taxon>
        <taxon>Digenea</taxon>
        <taxon>Plagiorchiida</taxon>
        <taxon>Pronocephalata</taxon>
        <taxon>Paramphistomoidea</taxon>
        <taxon>Paramphistomidae</taxon>
        <taxon>Calicophoron</taxon>
    </lineage>
</organism>
<feature type="region of interest" description="Disordered" evidence="1">
    <location>
        <begin position="114"/>
        <end position="135"/>
    </location>
</feature>
<evidence type="ECO:0000313" key="3">
    <source>
        <dbReference type="Proteomes" id="UP001497525"/>
    </source>
</evidence>
<accession>A0AAV2T7C8</accession>
<feature type="region of interest" description="Disordered" evidence="1">
    <location>
        <begin position="330"/>
        <end position="352"/>
    </location>
</feature>
<dbReference type="EMBL" id="CAXLJL010000081">
    <property type="protein sequence ID" value="CAL5131203.1"/>
    <property type="molecule type" value="Genomic_DNA"/>
</dbReference>
<dbReference type="AlphaFoldDB" id="A0AAV2T7C8"/>
<proteinExistence type="predicted"/>
<evidence type="ECO:0000256" key="1">
    <source>
        <dbReference type="SAM" id="MobiDB-lite"/>
    </source>
</evidence>
<sequence>MPKSVSLTNLNPDSEYPICRFQVVDHTADGPVANGTLLDEAAQTTTSTLRTKDEQSFAQSIASMHQRATELLNQLVHRRSVPKRRHYTASAIYDSDSPSARYSTETQLYLDSGGTVHGPMDQKHSTRLGNISRSGQSITGSRYYLTDKQTRHHAMRRQSESGAWDMRSETRSYNLTDTYRGRTFSETRRPLGSEGRYPYQQQYRSTATHNVPAFSPSTHISRWSSMQSAGTHGLWRGANTSNRYATTLTRQHIKRYKEPVEMVVKHPPSAGPSKVDLVSVDTRRESSPQISYSPGPLVLNTYDVDLTTERERRLQDELMVTRRELQDLRRSRSLTGDQHALLPPAPGQNLKSTSTQYLNESSWTTHTLKRNEGQPCGARVACKLFTLNAILTSHPGENWHSHGVLRSWFLSAFFDHRQTEHRNRSR</sequence>
<evidence type="ECO:0000313" key="2">
    <source>
        <dbReference type="EMBL" id="CAL5131203.1"/>
    </source>
</evidence>
<gene>
    <name evidence="2" type="ORF">CDAUBV1_LOCUS3374</name>
</gene>
<protein>
    <submittedName>
        <fullName evidence="2">Uncharacterized protein</fullName>
    </submittedName>
</protein>
<comment type="caution">
    <text evidence="2">The sequence shown here is derived from an EMBL/GenBank/DDBJ whole genome shotgun (WGS) entry which is preliminary data.</text>
</comment>
<dbReference type="Proteomes" id="UP001497525">
    <property type="component" value="Unassembled WGS sequence"/>
</dbReference>
<reference evidence="2" key="1">
    <citation type="submission" date="2024-06" db="EMBL/GenBank/DDBJ databases">
        <authorList>
            <person name="Liu X."/>
            <person name="Lenzi L."/>
            <person name="Haldenby T S."/>
            <person name="Uol C."/>
        </authorList>
    </citation>
    <scope>NUCLEOTIDE SEQUENCE</scope>
</reference>